<evidence type="ECO:0000313" key="4">
    <source>
        <dbReference type="Proteomes" id="UP000645217"/>
    </source>
</evidence>
<organism evidence="3 4">
    <name type="scientific">Sphaerisporangium melleum</name>
    <dbReference type="NCBI Taxonomy" id="321316"/>
    <lineage>
        <taxon>Bacteria</taxon>
        <taxon>Bacillati</taxon>
        <taxon>Actinomycetota</taxon>
        <taxon>Actinomycetes</taxon>
        <taxon>Streptosporangiales</taxon>
        <taxon>Streptosporangiaceae</taxon>
        <taxon>Sphaerisporangium</taxon>
    </lineage>
</organism>
<accession>A0A917QRZ4</accession>
<comment type="caution">
    <text evidence="3">The sequence shown here is derived from an EMBL/GenBank/DDBJ whole genome shotgun (WGS) entry which is preliminary data.</text>
</comment>
<evidence type="ECO:0000256" key="2">
    <source>
        <dbReference type="SAM" id="Phobius"/>
    </source>
</evidence>
<evidence type="ECO:0000313" key="3">
    <source>
        <dbReference type="EMBL" id="GGK64356.1"/>
    </source>
</evidence>
<feature type="region of interest" description="Disordered" evidence="1">
    <location>
        <begin position="1"/>
        <end position="25"/>
    </location>
</feature>
<evidence type="ECO:0000256" key="1">
    <source>
        <dbReference type="SAM" id="MobiDB-lite"/>
    </source>
</evidence>
<keyword evidence="2" id="KW-1133">Transmembrane helix</keyword>
<dbReference type="RefSeq" id="WP_189161209.1">
    <property type="nucleotide sequence ID" value="NZ_BMNT01000002.1"/>
</dbReference>
<protein>
    <submittedName>
        <fullName evidence="3">Uncharacterized protein</fullName>
    </submittedName>
</protein>
<reference evidence="3" key="2">
    <citation type="submission" date="2020-09" db="EMBL/GenBank/DDBJ databases">
        <authorList>
            <person name="Sun Q."/>
            <person name="Ohkuma M."/>
        </authorList>
    </citation>
    <scope>NUCLEOTIDE SEQUENCE</scope>
    <source>
        <strain evidence="3">JCM 13064</strain>
    </source>
</reference>
<keyword evidence="2" id="KW-0812">Transmembrane</keyword>
<name>A0A917QRZ4_9ACTN</name>
<keyword evidence="4" id="KW-1185">Reference proteome</keyword>
<keyword evidence="2" id="KW-0472">Membrane</keyword>
<dbReference type="AlphaFoldDB" id="A0A917QRZ4"/>
<feature type="transmembrane region" description="Helical" evidence="2">
    <location>
        <begin position="41"/>
        <end position="59"/>
    </location>
</feature>
<feature type="compositionally biased region" description="Basic and acidic residues" evidence="1">
    <location>
        <begin position="1"/>
        <end position="14"/>
    </location>
</feature>
<proteinExistence type="predicted"/>
<gene>
    <name evidence="3" type="ORF">GCM10007964_04230</name>
</gene>
<dbReference type="Proteomes" id="UP000645217">
    <property type="component" value="Unassembled WGS sequence"/>
</dbReference>
<dbReference type="EMBL" id="BMNT01000002">
    <property type="protein sequence ID" value="GGK64356.1"/>
    <property type="molecule type" value="Genomic_DNA"/>
</dbReference>
<sequence>MTVQDLRDVLRSHGEGPAPANPVRHEQVQARIRAIRRRRRAAATGAALSAVAVVALAFLPGRAQPGPDTVAVAPSPDRTSTPRSRPAERQEPLPRAFTAADSAEYRRLAVAAVAAAGSTKATVTVPVSGRPLDVAAVCSGGVRSSMGVRIRIGSAPTGNLLPCEKGRRLAPLVVPAGAGDRIKVSFELVNRLSGCIMAKGSCVPPDNRKVAFSLAVYEWAPPERPIEPPAPRALPEIRGYRLADTRTGTWPRDRSLAFDVLGDGRPLAIDQICTGDVASRLSFTVKVNGRLASRATCGVWTSGPFPGALPELKVPKGRKAVITVKLGMSPEAPNRPVRWSVGLWRRR</sequence>
<feature type="region of interest" description="Disordered" evidence="1">
    <location>
        <begin position="65"/>
        <end position="93"/>
    </location>
</feature>
<reference evidence="3" key="1">
    <citation type="journal article" date="2014" name="Int. J. Syst. Evol. Microbiol.">
        <title>Complete genome sequence of Corynebacterium casei LMG S-19264T (=DSM 44701T), isolated from a smear-ripened cheese.</title>
        <authorList>
            <consortium name="US DOE Joint Genome Institute (JGI-PGF)"/>
            <person name="Walter F."/>
            <person name="Albersmeier A."/>
            <person name="Kalinowski J."/>
            <person name="Ruckert C."/>
        </authorList>
    </citation>
    <scope>NUCLEOTIDE SEQUENCE</scope>
    <source>
        <strain evidence="3">JCM 13064</strain>
    </source>
</reference>